<dbReference type="EMBL" id="CAJOBC010089024">
    <property type="protein sequence ID" value="CAF4375960.1"/>
    <property type="molecule type" value="Genomic_DNA"/>
</dbReference>
<sequence length="528" mass="57315">MSRVSPEPNPIQLQPTPSFISNKTNTTMVYHNVESTAEQTPAVVTKTLTPNGISTISSIVKGAFIRPKWMTNKIIAGIITCTVAALLVIIIPIAVKFSGRGGSIASTTIIALPVVSAYWAFDNNGNELYGGYPGSLVGSASYQSGYTYFGVGYGLYMSTSNSYFSVSNYFNLSYQSFTVDAWIYPYNIAGDNPIFSQCTCSSCTSQCLFLILRTGKLYMGFTYNDLTGTTTLTASKWYHIAFVYNYQTSQQLIYVDGVLDASRSGVTTPYLGQNGSITMGYSMLFGTSAYYYYAIDNLALTTRAKSSSELLTTATLIFYFSFDLPSPYYDNGPNGLNSTNYAGLSSVSGRVNQGIQLTTSTSFFQMYGFYGIGLLSNSPFTFAVWINPTSINGGIIVHISSTQNGYWSQQDILSLTYSGQIMTQIQSSNSYYPSVIGPFISLNTWTHVACTFSTTLGLTLYVNGNSKGSSGAISAYSNSGGIMYVTLGYNFGQTVTNIASLPFQGAFDEFYTYKRELSASEVSSLANP</sequence>
<dbReference type="Proteomes" id="UP000682733">
    <property type="component" value="Unassembled WGS sequence"/>
</dbReference>
<dbReference type="AlphaFoldDB" id="A0A815UD35"/>
<evidence type="ECO:0000313" key="3">
    <source>
        <dbReference type="EMBL" id="CAF1516004.1"/>
    </source>
</evidence>
<feature type="transmembrane region" description="Helical" evidence="1">
    <location>
        <begin position="74"/>
        <end position="95"/>
    </location>
</feature>
<dbReference type="Proteomes" id="UP000677228">
    <property type="component" value="Unassembled WGS sequence"/>
</dbReference>
<dbReference type="SUPFAM" id="SSF49899">
    <property type="entry name" value="Concanavalin A-like lectins/glucanases"/>
    <property type="match status" value="2"/>
</dbReference>
<protein>
    <submittedName>
        <fullName evidence="3">Uncharacterized protein</fullName>
    </submittedName>
</protein>
<evidence type="ECO:0000313" key="6">
    <source>
        <dbReference type="Proteomes" id="UP000663829"/>
    </source>
</evidence>
<comment type="caution">
    <text evidence="3">The sequence shown here is derived from an EMBL/GenBank/DDBJ whole genome shotgun (WGS) entry which is preliminary data.</text>
</comment>
<gene>
    <name evidence="3" type="ORF">GPM918_LOCUS37332</name>
    <name evidence="2" type="ORF">OVA965_LOCUS26566</name>
    <name evidence="5" type="ORF">SRO942_LOCUS38096</name>
    <name evidence="4" type="ORF">TMI583_LOCUS27308</name>
</gene>
<organism evidence="3 6">
    <name type="scientific">Didymodactylos carnosus</name>
    <dbReference type="NCBI Taxonomy" id="1234261"/>
    <lineage>
        <taxon>Eukaryota</taxon>
        <taxon>Metazoa</taxon>
        <taxon>Spiralia</taxon>
        <taxon>Gnathifera</taxon>
        <taxon>Rotifera</taxon>
        <taxon>Eurotatoria</taxon>
        <taxon>Bdelloidea</taxon>
        <taxon>Philodinida</taxon>
        <taxon>Philodinidae</taxon>
        <taxon>Didymodactylos</taxon>
    </lineage>
</organism>
<dbReference type="Pfam" id="PF13385">
    <property type="entry name" value="Laminin_G_3"/>
    <property type="match status" value="2"/>
</dbReference>
<keyword evidence="1" id="KW-0472">Membrane</keyword>
<dbReference type="Proteomes" id="UP000681722">
    <property type="component" value="Unassembled WGS sequence"/>
</dbReference>
<accession>A0A815UD35</accession>
<proteinExistence type="predicted"/>
<dbReference type="PANTHER" id="PTHR46943:SF1">
    <property type="entry name" value="PENTRAXIN-RELATED PROTEIN PTX3"/>
    <property type="match status" value="1"/>
</dbReference>
<dbReference type="EMBL" id="CAJNOK010017093">
    <property type="protein sequence ID" value="CAF1257524.1"/>
    <property type="molecule type" value="Genomic_DNA"/>
</dbReference>
<dbReference type="Gene3D" id="2.60.120.200">
    <property type="match status" value="2"/>
</dbReference>
<dbReference type="InterPro" id="IPR042837">
    <property type="entry name" value="PTX3"/>
</dbReference>
<evidence type="ECO:0000313" key="2">
    <source>
        <dbReference type="EMBL" id="CAF1257524.1"/>
    </source>
</evidence>
<dbReference type="EMBL" id="CAJOBA010038649">
    <property type="protein sequence ID" value="CAF4064413.1"/>
    <property type="molecule type" value="Genomic_DNA"/>
</dbReference>
<name>A0A815UD35_9BILA</name>
<dbReference type="OrthoDB" id="6515930at2759"/>
<evidence type="ECO:0000256" key="1">
    <source>
        <dbReference type="SAM" id="Phobius"/>
    </source>
</evidence>
<keyword evidence="1" id="KW-0812">Transmembrane</keyword>
<evidence type="ECO:0000313" key="5">
    <source>
        <dbReference type="EMBL" id="CAF4375960.1"/>
    </source>
</evidence>
<dbReference type="PANTHER" id="PTHR46943">
    <property type="entry name" value="PENTRAXIN-RELATED PROTEIN PTX3"/>
    <property type="match status" value="1"/>
</dbReference>
<keyword evidence="6" id="KW-1185">Reference proteome</keyword>
<keyword evidence="1" id="KW-1133">Transmembrane helix</keyword>
<dbReference type="Proteomes" id="UP000663829">
    <property type="component" value="Unassembled WGS sequence"/>
</dbReference>
<dbReference type="GO" id="GO:0006955">
    <property type="term" value="P:immune response"/>
    <property type="evidence" value="ECO:0007669"/>
    <property type="project" value="InterPro"/>
</dbReference>
<dbReference type="EMBL" id="CAJNOQ010023478">
    <property type="protein sequence ID" value="CAF1516004.1"/>
    <property type="molecule type" value="Genomic_DNA"/>
</dbReference>
<reference evidence="3" key="1">
    <citation type="submission" date="2021-02" db="EMBL/GenBank/DDBJ databases">
        <authorList>
            <person name="Nowell W R."/>
        </authorList>
    </citation>
    <scope>NUCLEOTIDE SEQUENCE</scope>
</reference>
<dbReference type="InterPro" id="IPR013320">
    <property type="entry name" value="ConA-like_dom_sf"/>
</dbReference>
<evidence type="ECO:0000313" key="4">
    <source>
        <dbReference type="EMBL" id="CAF4064413.1"/>
    </source>
</evidence>